<evidence type="ECO:0000313" key="1">
    <source>
        <dbReference type="EMBL" id="AEG72790.1"/>
    </source>
</evidence>
<name>F6FHU2_MYCHI</name>
<reference evidence="1 2" key="1">
    <citation type="journal article" date="2011" name="J. Bacteriol.">
        <title>Complete genome sequences of two hemotropic Mycoplasmas, Mycoplasma haemofelis strain Ohio2 and Mycoplasma suis strain Illinois.</title>
        <authorList>
            <person name="Messick J.B."/>
            <person name="Santos A.P."/>
            <person name="Guimaraes A.M."/>
        </authorList>
    </citation>
    <scope>NUCLEOTIDE SEQUENCE [LARGE SCALE GENOMIC DNA]</scope>
    <source>
        <strain evidence="1 2">Ohio2</strain>
    </source>
</reference>
<dbReference type="HOGENOM" id="CLU_096783_0_0_14"/>
<dbReference type="Proteomes" id="UP000007952">
    <property type="component" value="Chromosome"/>
</dbReference>
<organism evidence="1 2">
    <name type="scientific">Mycoplasma haemofelis (strain Ohio2)</name>
    <dbReference type="NCBI Taxonomy" id="859194"/>
    <lineage>
        <taxon>Bacteria</taxon>
        <taxon>Bacillati</taxon>
        <taxon>Mycoplasmatota</taxon>
        <taxon>Mollicutes</taxon>
        <taxon>Mycoplasmataceae</taxon>
        <taxon>Mycoplasma</taxon>
    </lineage>
</organism>
<accession>F6FHU2</accession>
<dbReference type="AlphaFoldDB" id="F6FHU2"/>
<gene>
    <name evidence="1" type="ordered locus">MHF_0518</name>
</gene>
<dbReference type="KEGG" id="mhf:MHF_0518"/>
<evidence type="ECO:0000313" key="2">
    <source>
        <dbReference type="Proteomes" id="UP000007952"/>
    </source>
</evidence>
<sequence>MGKLIPATLGMAGVGSAGLGSYIFLKPKPVPTFRERYVSAILKNEDALWNTKFSTLTGKTPINLKLKEAAATGGDEATKKLKLKHKEGCKEIYDSSSEEPKFLEDFKKYCSKTNKDASSTTTWISDEVTTSSSNKWDTALGNLKNHDISKKGELVEKLNQLKLSLANKNSYDQDDRKPLKTWCDSVQLELYEGSESVTFKNQELYCKEQQG</sequence>
<dbReference type="BioCyc" id="MHAE859194:G1GR7-506-MONOMER"/>
<reference key="2">
    <citation type="submission" date="2011-05" db="EMBL/GenBank/DDBJ databases">
        <title>The Genome of Mycoplasma haemofelis Strain Ohio2, a pathogenic hemoplasma of the cat.</title>
        <authorList>
            <person name="Santos A.P."/>
            <person name="Guimaraes A.M.S."/>
            <person name="SanMiguel P.J."/>
            <person name="Martin S.W."/>
            <person name="Messick J.B."/>
        </authorList>
    </citation>
    <scope>NUCLEOTIDE SEQUENCE</scope>
    <source>
        <strain>Ohio2</strain>
    </source>
</reference>
<proteinExistence type="predicted"/>
<dbReference type="EMBL" id="CP002808">
    <property type="protein sequence ID" value="AEG72790.1"/>
    <property type="molecule type" value="Genomic_DNA"/>
</dbReference>
<dbReference type="STRING" id="859194.MHF_0518"/>
<protein>
    <submittedName>
        <fullName evidence="1">Uncharacterized protein</fullName>
    </submittedName>
</protein>